<dbReference type="Proteomes" id="UP000181860">
    <property type="component" value="Unassembled WGS sequence"/>
</dbReference>
<dbReference type="RefSeq" id="WP_013853818.1">
    <property type="nucleotide sequence ID" value="NZ_CP123735.1"/>
</dbReference>
<sequence>MSSTVLADTQSGSGDSAVVLPVNNNQSTGDITGNNVITIPLQSNKPVSQNSFSPFGSFPTIKFGDAGYIRLYASGGRFYIHIGVTDWNYFPIYRFQGKLTAHFTNGKKKTWYLNFSHFAKTDWSSYRTYSTYGKHGRVSLTGHAYSLARADVINNSMGF</sequence>
<keyword evidence="3" id="KW-1185">Reference proteome</keyword>
<dbReference type="EMBL" id="FMXC01000033">
    <property type="protein sequence ID" value="SDA66749.1"/>
    <property type="molecule type" value="Genomic_DNA"/>
</dbReference>
<gene>
    <name evidence="2" type="ORF">QEJ78_04105</name>
    <name evidence="1" type="ORF">SAMN02983011_02030</name>
</gene>
<name>A0AAX3UFZ1_9LACO</name>
<evidence type="ECO:0000313" key="2">
    <source>
        <dbReference type="EMBL" id="WGO86639.1"/>
    </source>
</evidence>
<protein>
    <submittedName>
        <fullName evidence="2">Uncharacterized protein</fullName>
    </submittedName>
</protein>
<reference evidence="1 3" key="1">
    <citation type="submission" date="2016-10" db="EMBL/GenBank/DDBJ databases">
        <authorList>
            <person name="Varghese N."/>
            <person name="Submissions S."/>
        </authorList>
    </citation>
    <scope>NUCLEOTIDE SEQUENCE [LARGE SCALE GENOMIC DNA]</scope>
    <source>
        <strain evidence="1 3">ATCC 43761</strain>
    </source>
</reference>
<evidence type="ECO:0000313" key="3">
    <source>
        <dbReference type="Proteomes" id="UP000181860"/>
    </source>
</evidence>
<dbReference type="EMBL" id="CP123735">
    <property type="protein sequence ID" value="WGO86639.1"/>
    <property type="molecule type" value="Genomic_DNA"/>
</dbReference>
<dbReference type="AlphaFoldDB" id="A0AAX3UFZ1"/>
<reference evidence="2" key="2">
    <citation type="journal article" date="2022" name="Food Funct.">
        <title>Lactobacillus kefiranofaciens ZW18 from Kefir enhances the anti-tumor effect of anti-programmed cell death 1 (PD-1) immunotherapy by modulating the gut microbiota.</title>
        <authorList>
            <person name="Zhao J."/>
            <person name="Wang Y."/>
            <person name="Wang J."/>
            <person name="Lv M."/>
            <person name="Zhou C."/>
            <person name="Jia L."/>
            <person name="Geng W."/>
        </authorList>
    </citation>
    <scope>NUCLEOTIDE SEQUENCE</scope>
    <source>
        <strain evidence="2">ZW18</strain>
    </source>
</reference>
<organism evidence="2 4">
    <name type="scientific">Lactobacillus kefiranofaciens</name>
    <dbReference type="NCBI Taxonomy" id="267818"/>
    <lineage>
        <taxon>Bacteria</taxon>
        <taxon>Bacillati</taxon>
        <taxon>Bacillota</taxon>
        <taxon>Bacilli</taxon>
        <taxon>Lactobacillales</taxon>
        <taxon>Lactobacillaceae</taxon>
        <taxon>Lactobacillus</taxon>
    </lineage>
</organism>
<evidence type="ECO:0000313" key="4">
    <source>
        <dbReference type="Proteomes" id="UP001242513"/>
    </source>
</evidence>
<proteinExistence type="predicted"/>
<evidence type="ECO:0000313" key="1">
    <source>
        <dbReference type="EMBL" id="SDA66749.1"/>
    </source>
</evidence>
<dbReference type="Proteomes" id="UP001242513">
    <property type="component" value="Chromosome"/>
</dbReference>
<reference evidence="2" key="3">
    <citation type="submission" date="2023-04" db="EMBL/GenBank/DDBJ databases">
        <authorList>
            <person name="Wang Y."/>
        </authorList>
    </citation>
    <scope>NUCLEOTIDE SEQUENCE</scope>
    <source>
        <strain evidence="2">ZW18</strain>
    </source>
</reference>
<accession>A0AAX3UFZ1</accession>